<dbReference type="InterPro" id="IPR036249">
    <property type="entry name" value="Thioredoxin-like_sf"/>
</dbReference>
<organism evidence="2 3">
    <name type="scientific">Marine Group III euryarchaeote CG-Epi3</name>
    <dbReference type="NCBI Taxonomy" id="1888997"/>
    <lineage>
        <taxon>Archaea</taxon>
        <taxon>Methanobacteriati</taxon>
        <taxon>Thermoplasmatota</taxon>
        <taxon>Thermoplasmata</taxon>
        <taxon>Candidatus Thermoprofundales</taxon>
    </lineage>
</organism>
<comment type="caution">
    <text evidence="2">The sequence shown here is derived from an EMBL/GenBank/DDBJ whole genome shotgun (WGS) entry which is preliminary data.</text>
</comment>
<dbReference type="SUPFAM" id="SSF52833">
    <property type="entry name" value="Thioredoxin-like"/>
    <property type="match status" value="1"/>
</dbReference>
<evidence type="ECO:0000313" key="3">
    <source>
        <dbReference type="Proteomes" id="UP000183138"/>
    </source>
</evidence>
<sequence length="75" mass="8199">MLPLLVGVEDSVSTAKAIQLLADAGVRYRYQDMLDTDSIHADMLLAISGSVEVPQLFVGGDVYIGNDKISRYIRN</sequence>
<gene>
    <name evidence="2" type="ORF">BEU00_03480</name>
</gene>
<dbReference type="Gene3D" id="3.40.30.10">
    <property type="entry name" value="Glutaredoxin"/>
    <property type="match status" value="1"/>
</dbReference>
<protein>
    <recommendedName>
        <fullName evidence="1">Glutaredoxin domain-containing protein</fullName>
    </recommendedName>
</protein>
<reference evidence="2 3" key="1">
    <citation type="submission" date="2016-08" db="EMBL/GenBank/DDBJ databases">
        <title>New Insights into Marine Group III Euryarchaeota, from dark to light.</title>
        <authorList>
            <person name="Haro-Moreno J.M."/>
            <person name="Rodriguez-Valera F."/>
            <person name="Lopez-Garcia P."/>
            <person name="Moreira D."/>
            <person name="Martin-Cuadrado A.B."/>
        </authorList>
    </citation>
    <scope>NUCLEOTIDE SEQUENCE [LARGE SCALE GENOMIC DNA]</scope>
    <source>
        <strain evidence="2">CG-Epi3</strain>
    </source>
</reference>
<dbReference type="EMBL" id="MIYY01000019">
    <property type="protein sequence ID" value="OIR23265.1"/>
    <property type="molecule type" value="Genomic_DNA"/>
</dbReference>
<evidence type="ECO:0000259" key="1">
    <source>
        <dbReference type="Pfam" id="PF00462"/>
    </source>
</evidence>
<dbReference type="Pfam" id="PF00462">
    <property type="entry name" value="Glutaredoxin"/>
    <property type="match status" value="1"/>
</dbReference>
<dbReference type="PROSITE" id="PS51354">
    <property type="entry name" value="GLUTAREDOXIN_2"/>
    <property type="match status" value="1"/>
</dbReference>
<accession>A0A1J5TQQ7</accession>
<name>A0A1J5TQQ7_9ARCH</name>
<dbReference type="Proteomes" id="UP000183138">
    <property type="component" value="Unassembled WGS sequence"/>
</dbReference>
<evidence type="ECO:0000313" key="2">
    <source>
        <dbReference type="EMBL" id="OIR23265.1"/>
    </source>
</evidence>
<feature type="domain" description="Glutaredoxin" evidence="1">
    <location>
        <begin position="15"/>
        <end position="62"/>
    </location>
</feature>
<proteinExistence type="predicted"/>
<dbReference type="AlphaFoldDB" id="A0A1J5TQQ7"/>
<dbReference type="InterPro" id="IPR002109">
    <property type="entry name" value="Glutaredoxin"/>
</dbReference>